<dbReference type="Pfam" id="PF12796">
    <property type="entry name" value="Ank_2"/>
    <property type="match status" value="1"/>
</dbReference>
<dbReference type="Gene3D" id="1.25.40.20">
    <property type="entry name" value="Ankyrin repeat-containing domain"/>
    <property type="match status" value="1"/>
</dbReference>
<evidence type="ECO:0000313" key="4">
    <source>
        <dbReference type="EMBL" id="PGH10860.1"/>
    </source>
</evidence>
<evidence type="ECO:0000313" key="5">
    <source>
        <dbReference type="Proteomes" id="UP000223968"/>
    </source>
</evidence>
<keyword evidence="5" id="KW-1185">Reference proteome</keyword>
<dbReference type="OrthoDB" id="341259at2759"/>
<sequence length="123" mass="13010">MVRTLVGHGADVEVTVPGSILYNAISAACLGSEARTMFFILSKGASAELADPISGRVPLHFAAPNGTVNFEALLLYYTGDMMIADNGGKNCLHWAAQFGNAMTVDFIVQDERGKAGTVCGTRR</sequence>
<comment type="caution">
    <text evidence="4">The sequence shown here is derived from an EMBL/GenBank/DDBJ whole genome shotgun (WGS) entry which is preliminary data.</text>
</comment>
<gene>
    <name evidence="4" type="ORF">AJ79_05220</name>
</gene>
<evidence type="ECO:0000256" key="1">
    <source>
        <dbReference type="ARBA" id="ARBA00022737"/>
    </source>
</evidence>
<dbReference type="InterPro" id="IPR050776">
    <property type="entry name" value="Ank_Repeat/CDKN_Inhibitor"/>
</dbReference>
<name>A0A2B7XPI4_9EURO</name>
<dbReference type="SUPFAM" id="SSF48403">
    <property type="entry name" value="Ankyrin repeat"/>
    <property type="match status" value="1"/>
</dbReference>
<dbReference type="InterPro" id="IPR002110">
    <property type="entry name" value="Ankyrin_rpt"/>
</dbReference>
<feature type="repeat" description="ANK" evidence="3">
    <location>
        <begin position="54"/>
        <end position="86"/>
    </location>
</feature>
<dbReference type="PROSITE" id="PS50088">
    <property type="entry name" value="ANK_REPEAT"/>
    <property type="match status" value="1"/>
</dbReference>
<evidence type="ECO:0000256" key="3">
    <source>
        <dbReference type="PROSITE-ProRule" id="PRU00023"/>
    </source>
</evidence>
<dbReference type="EMBL" id="PDNB01000081">
    <property type="protein sequence ID" value="PGH10860.1"/>
    <property type="molecule type" value="Genomic_DNA"/>
</dbReference>
<dbReference type="AlphaFoldDB" id="A0A2B7XPI4"/>
<dbReference type="PROSITE" id="PS51257">
    <property type="entry name" value="PROKAR_LIPOPROTEIN"/>
    <property type="match status" value="1"/>
</dbReference>
<evidence type="ECO:0000256" key="2">
    <source>
        <dbReference type="ARBA" id="ARBA00023043"/>
    </source>
</evidence>
<organism evidence="4 5">
    <name type="scientific">Helicocarpus griseus UAMH5409</name>
    <dbReference type="NCBI Taxonomy" id="1447875"/>
    <lineage>
        <taxon>Eukaryota</taxon>
        <taxon>Fungi</taxon>
        <taxon>Dikarya</taxon>
        <taxon>Ascomycota</taxon>
        <taxon>Pezizomycotina</taxon>
        <taxon>Eurotiomycetes</taxon>
        <taxon>Eurotiomycetidae</taxon>
        <taxon>Onygenales</taxon>
        <taxon>Ajellomycetaceae</taxon>
        <taxon>Helicocarpus</taxon>
    </lineage>
</organism>
<keyword evidence="2 3" id="KW-0040">ANK repeat</keyword>
<proteinExistence type="predicted"/>
<protein>
    <submittedName>
        <fullName evidence="4">Uncharacterized protein</fullName>
    </submittedName>
</protein>
<dbReference type="InterPro" id="IPR036770">
    <property type="entry name" value="Ankyrin_rpt-contain_sf"/>
</dbReference>
<accession>A0A2B7XPI4</accession>
<keyword evidence="1" id="KW-0677">Repeat</keyword>
<dbReference type="Proteomes" id="UP000223968">
    <property type="component" value="Unassembled WGS sequence"/>
</dbReference>
<dbReference type="PANTHER" id="PTHR24201">
    <property type="entry name" value="ANK_REP_REGION DOMAIN-CONTAINING PROTEIN"/>
    <property type="match status" value="1"/>
</dbReference>
<dbReference type="PANTHER" id="PTHR24201:SF15">
    <property type="entry name" value="ANKYRIN REPEAT DOMAIN-CONTAINING PROTEIN 66"/>
    <property type="match status" value="1"/>
</dbReference>
<dbReference type="STRING" id="1447875.A0A2B7XPI4"/>
<reference evidence="4 5" key="1">
    <citation type="submission" date="2017-10" db="EMBL/GenBank/DDBJ databases">
        <title>Comparative genomics in systemic dimorphic fungi from Ajellomycetaceae.</title>
        <authorList>
            <person name="Munoz J.F."/>
            <person name="Mcewen J.G."/>
            <person name="Clay O.K."/>
            <person name="Cuomo C.A."/>
        </authorList>
    </citation>
    <scope>NUCLEOTIDE SEQUENCE [LARGE SCALE GENOMIC DNA]</scope>
    <source>
        <strain evidence="4 5">UAMH5409</strain>
    </source>
</reference>